<sequence>MELITDPDRLVLFLSGLEGERTSADRRHSPLDEDTSDKNAHRSDRTARVLDALARLLVHDTDAQPRQVFAVALVPPSLTRESAQVIISENSEVTEVAKNHARDILQGLYGARQLVDNQFPGGDSRPPKLLLPPFIPIDSEDAVQRKLANIETAIVRHSWSKMVKRFRKADRHLAFFEVSAAILAPDQPERLSSLKAEHGWPSDAGFLKEFDRLRRGLQALHQELSKSVQDGQVQRVRVVLVLVDATTKALKASMPEVFDMCAAYYPAVSATPTPRVDFNHWIGKVLSTRADYLQLQRIIFSPALHSLLTERIEVTSTVQEPKTADALITTDELRDALSGNVNVGDKVLGEYLRKRFKHQKGDRVRVPGRVHCECSVLAELDRIWRAGDTVIPHVGVSKPPCAFCAEYFAAYRTATEHDVTTTRGTRGDTVLDPWRCPTLEDEAADENVRVELSARLRVLLRRKVETFASSVASLTTTASDDLSSPLDELAADALEQLVGI</sequence>
<dbReference type="InterPro" id="IPR027796">
    <property type="entry name" value="OTT_1508_deam-like"/>
</dbReference>
<accession>A0A5C3PXB1</accession>
<evidence type="ECO:0000313" key="2">
    <source>
        <dbReference type="EMBL" id="TFK90713.1"/>
    </source>
</evidence>
<name>A0A5C3PXB1_9APHY</name>
<organism evidence="2 3">
    <name type="scientific">Polyporus arcularius HHB13444</name>
    <dbReference type="NCBI Taxonomy" id="1314778"/>
    <lineage>
        <taxon>Eukaryota</taxon>
        <taxon>Fungi</taxon>
        <taxon>Dikarya</taxon>
        <taxon>Basidiomycota</taxon>
        <taxon>Agaricomycotina</taxon>
        <taxon>Agaricomycetes</taxon>
        <taxon>Polyporales</taxon>
        <taxon>Polyporaceae</taxon>
        <taxon>Polyporus</taxon>
    </lineage>
</organism>
<evidence type="ECO:0000256" key="1">
    <source>
        <dbReference type="SAM" id="MobiDB-lite"/>
    </source>
</evidence>
<dbReference type="AlphaFoldDB" id="A0A5C3PXB1"/>
<dbReference type="InParanoid" id="A0A5C3PXB1"/>
<dbReference type="EMBL" id="ML211038">
    <property type="protein sequence ID" value="TFK90713.1"/>
    <property type="molecule type" value="Genomic_DNA"/>
</dbReference>
<protein>
    <submittedName>
        <fullName evidence="2">Uncharacterized protein</fullName>
    </submittedName>
</protein>
<dbReference type="Proteomes" id="UP000308197">
    <property type="component" value="Unassembled WGS sequence"/>
</dbReference>
<feature type="region of interest" description="Disordered" evidence="1">
    <location>
        <begin position="22"/>
        <end position="43"/>
    </location>
</feature>
<gene>
    <name evidence="2" type="ORF">K466DRAFT_660604</name>
</gene>
<reference evidence="2 3" key="1">
    <citation type="journal article" date="2019" name="Nat. Ecol. Evol.">
        <title>Megaphylogeny resolves global patterns of mushroom evolution.</title>
        <authorList>
            <person name="Varga T."/>
            <person name="Krizsan K."/>
            <person name="Foldi C."/>
            <person name="Dima B."/>
            <person name="Sanchez-Garcia M."/>
            <person name="Sanchez-Ramirez S."/>
            <person name="Szollosi G.J."/>
            <person name="Szarkandi J.G."/>
            <person name="Papp V."/>
            <person name="Albert L."/>
            <person name="Andreopoulos W."/>
            <person name="Angelini C."/>
            <person name="Antonin V."/>
            <person name="Barry K.W."/>
            <person name="Bougher N.L."/>
            <person name="Buchanan P."/>
            <person name="Buyck B."/>
            <person name="Bense V."/>
            <person name="Catcheside P."/>
            <person name="Chovatia M."/>
            <person name="Cooper J."/>
            <person name="Damon W."/>
            <person name="Desjardin D."/>
            <person name="Finy P."/>
            <person name="Geml J."/>
            <person name="Haridas S."/>
            <person name="Hughes K."/>
            <person name="Justo A."/>
            <person name="Karasinski D."/>
            <person name="Kautmanova I."/>
            <person name="Kiss B."/>
            <person name="Kocsube S."/>
            <person name="Kotiranta H."/>
            <person name="LaButti K.M."/>
            <person name="Lechner B.E."/>
            <person name="Liimatainen K."/>
            <person name="Lipzen A."/>
            <person name="Lukacs Z."/>
            <person name="Mihaltcheva S."/>
            <person name="Morgado L.N."/>
            <person name="Niskanen T."/>
            <person name="Noordeloos M.E."/>
            <person name="Ohm R.A."/>
            <person name="Ortiz-Santana B."/>
            <person name="Ovrebo C."/>
            <person name="Racz N."/>
            <person name="Riley R."/>
            <person name="Savchenko A."/>
            <person name="Shiryaev A."/>
            <person name="Soop K."/>
            <person name="Spirin V."/>
            <person name="Szebenyi C."/>
            <person name="Tomsovsky M."/>
            <person name="Tulloss R.E."/>
            <person name="Uehling J."/>
            <person name="Grigoriev I.V."/>
            <person name="Vagvolgyi C."/>
            <person name="Papp T."/>
            <person name="Martin F.M."/>
            <person name="Miettinen O."/>
            <person name="Hibbett D.S."/>
            <person name="Nagy L.G."/>
        </authorList>
    </citation>
    <scope>NUCLEOTIDE SEQUENCE [LARGE SCALE GENOMIC DNA]</scope>
    <source>
        <strain evidence="2 3">HHB13444</strain>
    </source>
</reference>
<evidence type="ECO:0000313" key="3">
    <source>
        <dbReference type="Proteomes" id="UP000308197"/>
    </source>
</evidence>
<dbReference type="Pfam" id="PF14441">
    <property type="entry name" value="OTT_1508_deam"/>
    <property type="match status" value="1"/>
</dbReference>
<proteinExistence type="predicted"/>
<keyword evidence="3" id="KW-1185">Reference proteome</keyword>